<feature type="compositionally biased region" description="Polar residues" evidence="6">
    <location>
        <begin position="672"/>
        <end position="686"/>
    </location>
</feature>
<dbReference type="AlphaFoldDB" id="A0A286UBK3"/>
<evidence type="ECO:0000256" key="2">
    <source>
        <dbReference type="ARBA" id="ARBA00023015"/>
    </source>
</evidence>
<keyword evidence="5" id="KW-0539">Nucleus</keyword>
<dbReference type="GO" id="GO:0005634">
    <property type="term" value="C:nucleus"/>
    <property type="evidence" value="ECO:0007669"/>
    <property type="project" value="UniProtKB-SubCell"/>
</dbReference>
<feature type="region of interest" description="Disordered" evidence="6">
    <location>
        <begin position="412"/>
        <end position="475"/>
    </location>
</feature>
<feature type="compositionally biased region" description="Low complexity" evidence="6">
    <location>
        <begin position="715"/>
        <end position="726"/>
    </location>
</feature>
<evidence type="ECO:0000313" key="9">
    <source>
        <dbReference type="Proteomes" id="UP000217199"/>
    </source>
</evidence>
<feature type="compositionally biased region" description="Basic and acidic residues" evidence="6">
    <location>
        <begin position="738"/>
        <end position="748"/>
    </location>
</feature>
<feature type="compositionally biased region" description="Low complexity" evidence="6">
    <location>
        <begin position="67"/>
        <end position="79"/>
    </location>
</feature>
<feature type="compositionally biased region" description="Polar residues" evidence="6">
    <location>
        <begin position="454"/>
        <end position="464"/>
    </location>
</feature>
<feature type="region of interest" description="Disordered" evidence="6">
    <location>
        <begin position="672"/>
        <end position="814"/>
    </location>
</feature>
<name>A0A286UBK3_9AGAM</name>
<feature type="compositionally biased region" description="Basic and acidic residues" evidence="6">
    <location>
        <begin position="782"/>
        <end position="796"/>
    </location>
</feature>
<dbReference type="GO" id="GO:0045944">
    <property type="term" value="P:positive regulation of transcription by RNA polymerase II"/>
    <property type="evidence" value="ECO:0007669"/>
    <property type="project" value="TreeGrafter"/>
</dbReference>
<dbReference type="Proteomes" id="UP000217199">
    <property type="component" value="Unassembled WGS sequence"/>
</dbReference>
<evidence type="ECO:0000256" key="1">
    <source>
        <dbReference type="ARBA" id="ARBA00004123"/>
    </source>
</evidence>
<feature type="compositionally biased region" description="Polar residues" evidence="6">
    <location>
        <begin position="420"/>
        <end position="434"/>
    </location>
</feature>
<feature type="compositionally biased region" description="Polar residues" evidence="6">
    <location>
        <begin position="13"/>
        <end position="28"/>
    </location>
</feature>
<dbReference type="EMBL" id="NBII01000007">
    <property type="protein sequence ID" value="PAV16971.1"/>
    <property type="molecule type" value="Genomic_DNA"/>
</dbReference>
<organism evidence="8 9">
    <name type="scientific">Pyrrhoderma noxium</name>
    <dbReference type="NCBI Taxonomy" id="2282107"/>
    <lineage>
        <taxon>Eukaryota</taxon>
        <taxon>Fungi</taxon>
        <taxon>Dikarya</taxon>
        <taxon>Basidiomycota</taxon>
        <taxon>Agaricomycotina</taxon>
        <taxon>Agaricomycetes</taxon>
        <taxon>Hymenochaetales</taxon>
        <taxon>Hymenochaetaceae</taxon>
        <taxon>Pyrrhoderma</taxon>
    </lineage>
</organism>
<dbReference type="SUPFAM" id="SSF57701">
    <property type="entry name" value="Zn2/Cys6 DNA-binding domain"/>
    <property type="match status" value="1"/>
</dbReference>
<dbReference type="InterPro" id="IPR051711">
    <property type="entry name" value="Stress_Response_Reg"/>
</dbReference>
<feature type="compositionally biased region" description="Basic residues" evidence="6">
    <location>
        <begin position="696"/>
        <end position="711"/>
    </location>
</feature>
<dbReference type="SMART" id="SM00066">
    <property type="entry name" value="GAL4"/>
    <property type="match status" value="1"/>
</dbReference>
<sequence length="1100" mass="119729">MSGQSKRDEPQHEVSQSHIDRQTQSQIRTLPASLARLMNESSTPSQTEDGRFSRSIAYSHHLTSLVIPPISSSAGSGSARNTDIDRRRGFTSSRQDVPSPGDPVSPSISATSEDIEFDRNVSAMDPRSYNPTITSCSDLRDPSYPQRHQSQRSLSSTTQGTHTNIPSRPRSAADNAYLSDLSTASVTSSARGAPPPSQASVRTSTSLSSESSSARITSWQREQSEEFPTSLVGPGVGLRRDDISNQYAPSQQEVEYEMHSGRRTHFPVSTMRGGSAGSRSYQYPYTSTTPGYSSRQGRFGAIEDREASWSGSEPDYDSEVSAPQGRGRGRTHHGSLSYRGEISSSEVISTSTSPLPSERSTSAHSSIRDVSYASSSSSIQPGQRYGYRYSDQPTQSSSHTLTERFVDPARQMAGSGLSPVRTSESPTGTASHYYSSGEAHLHSTSARRIARLPGSSQTYTSTADDSYAPPRRGSPYTSLSRYATYGYSVHRPEFVDEFPHMRRSLHNSPTSPPPISPIDQQPQRSFTYPTDREERIPIHERISNSEYSTLGENQSHRSGYGTSMSAQDTMAGSSGWTQRRTQLEPAYIPARYPSHPSQHQHLVEITDNPRIITQLPSDSHIEDVGKSSVLPVTEDDRRTINTAGNLSVQYPYPPEAPTFSSISVQVVQVDTPSSSKRAKTLSTDAPQTEEDVTANKGKRRGSTRGRGRGKKVLGPPTTTVPAVRPAQLPSESPVYWGREQRITNKVDYPRPGSSTSLEQTDSVGQNITSGPSRPRNVAKKVSKSDLGRNLEEHQENENGSPEPPSHLHPSFVLGPASTEFPELRRTPRIKVDVACYHCRRRKMKCDGQRPSCSNCLRHVYECGYMSHVRRRGPGKNKKKGQTNESPRPKKTNKSIEGGEKKTRGRGKNKNTHSAKEKEDDSSDQQGEHMVRRMSSVSLTTSMPLGVPDTSFSFTPMPDSLSSLPLSSIPLTLPSEVTEASGQHAFSFGPSGPAVLDTPESGASGEHVSTRSPSTEDVNITANSSASVSDETVRVETSGSGTARFASTLSSGQSSSEGEHGQQPGRRRAAKRQKTDKEEDGGDDNSREAGPPDDGSGGREV</sequence>
<feature type="region of interest" description="Disordered" evidence="6">
    <location>
        <begin position="868"/>
        <end position="931"/>
    </location>
</feature>
<dbReference type="PROSITE" id="PS00463">
    <property type="entry name" value="ZN2_CY6_FUNGAL_1"/>
    <property type="match status" value="1"/>
</dbReference>
<dbReference type="PANTHER" id="PTHR47540:SF2">
    <property type="entry name" value="ZN(II)2CYS6 TRANSCRIPTION FACTOR (EUROFUNG)"/>
    <property type="match status" value="1"/>
</dbReference>
<dbReference type="CDD" id="cd00067">
    <property type="entry name" value="GAL4"/>
    <property type="match status" value="1"/>
</dbReference>
<dbReference type="PANTHER" id="PTHR47540">
    <property type="entry name" value="THIAMINE REPRESSIBLE GENES REGULATORY PROTEIN THI5"/>
    <property type="match status" value="1"/>
</dbReference>
<dbReference type="Gene3D" id="4.10.240.10">
    <property type="entry name" value="Zn(2)-C6 fungal-type DNA-binding domain"/>
    <property type="match status" value="1"/>
</dbReference>
<feature type="compositionally biased region" description="Low complexity" evidence="6">
    <location>
        <begin position="96"/>
        <end position="109"/>
    </location>
</feature>
<feature type="compositionally biased region" description="Polar residues" evidence="6">
    <location>
        <begin position="372"/>
        <end position="381"/>
    </location>
</feature>
<evidence type="ECO:0000256" key="6">
    <source>
        <dbReference type="SAM" id="MobiDB-lite"/>
    </source>
</evidence>
<feature type="region of interest" description="Disordered" evidence="6">
    <location>
        <begin position="268"/>
        <end position="399"/>
    </location>
</feature>
<dbReference type="InterPro" id="IPR001138">
    <property type="entry name" value="Zn2Cys6_DnaBD"/>
</dbReference>
<dbReference type="OrthoDB" id="39175at2759"/>
<feature type="region of interest" description="Disordered" evidence="6">
    <location>
        <begin position="977"/>
        <end position="1100"/>
    </location>
</feature>
<feature type="compositionally biased region" description="Basic residues" evidence="6">
    <location>
        <begin position="1064"/>
        <end position="1073"/>
    </location>
</feature>
<protein>
    <recommendedName>
        <fullName evidence="7">Zn(2)-C6 fungal-type domain-containing protein</fullName>
    </recommendedName>
</protein>
<dbReference type="Pfam" id="PF00172">
    <property type="entry name" value="Zn_clus"/>
    <property type="match status" value="1"/>
</dbReference>
<dbReference type="STRING" id="2282107.A0A286UBK3"/>
<dbReference type="PROSITE" id="PS50048">
    <property type="entry name" value="ZN2_CY6_FUNGAL_2"/>
    <property type="match status" value="1"/>
</dbReference>
<dbReference type="GO" id="GO:0043565">
    <property type="term" value="F:sequence-specific DNA binding"/>
    <property type="evidence" value="ECO:0007669"/>
    <property type="project" value="TreeGrafter"/>
</dbReference>
<comment type="caution">
    <text evidence="8">The sequence shown here is derived from an EMBL/GenBank/DDBJ whole genome shotgun (WGS) entry which is preliminary data.</text>
</comment>
<dbReference type="GO" id="GO:0008270">
    <property type="term" value="F:zinc ion binding"/>
    <property type="evidence" value="ECO:0007669"/>
    <property type="project" value="InterPro"/>
</dbReference>
<comment type="subcellular location">
    <subcellularLocation>
        <location evidence="1">Nucleus</location>
    </subcellularLocation>
</comment>
<dbReference type="InterPro" id="IPR036864">
    <property type="entry name" value="Zn2-C6_fun-type_DNA-bd_sf"/>
</dbReference>
<proteinExistence type="predicted"/>
<feature type="compositionally biased region" description="Polar residues" evidence="6">
    <location>
        <begin position="146"/>
        <end position="166"/>
    </location>
</feature>
<gene>
    <name evidence="8" type="ORF">PNOK_0703500</name>
</gene>
<dbReference type="InParanoid" id="A0A286UBK3"/>
<feature type="compositionally biased region" description="Basic and acidic residues" evidence="6">
    <location>
        <begin position="1"/>
        <end position="12"/>
    </location>
</feature>
<feature type="compositionally biased region" description="Basic residues" evidence="6">
    <location>
        <begin position="902"/>
        <end position="912"/>
    </location>
</feature>
<keyword evidence="9" id="KW-1185">Reference proteome</keyword>
<feature type="region of interest" description="Disordered" evidence="6">
    <location>
        <begin position="1"/>
        <end position="54"/>
    </location>
</feature>
<feature type="compositionally biased region" description="Basic residues" evidence="6">
    <location>
        <begin position="868"/>
        <end position="880"/>
    </location>
</feature>
<reference evidence="8 9" key="1">
    <citation type="journal article" date="2017" name="Mol. Ecol.">
        <title>Comparative and population genomic landscape of Phellinus noxius: A hypervariable fungus causing root rot in trees.</title>
        <authorList>
            <person name="Chung C.L."/>
            <person name="Lee T.J."/>
            <person name="Akiba M."/>
            <person name="Lee H.H."/>
            <person name="Kuo T.H."/>
            <person name="Liu D."/>
            <person name="Ke H.M."/>
            <person name="Yokoi T."/>
            <person name="Roa M.B."/>
            <person name="Lu M.J."/>
            <person name="Chang Y.Y."/>
            <person name="Ann P.J."/>
            <person name="Tsai J.N."/>
            <person name="Chen C.Y."/>
            <person name="Tzean S.S."/>
            <person name="Ota Y."/>
            <person name="Hattori T."/>
            <person name="Sahashi N."/>
            <person name="Liou R.F."/>
            <person name="Kikuchi T."/>
            <person name="Tsai I.J."/>
        </authorList>
    </citation>
    <scope>NUCLEOTIDE SEQUENCE [LARGE SCALE GENOMIC DNA]</scope>
    <source>
        <strain evidence="8 9">FFPRI411160</strain>
    </source>
</reference>
<keyword evidence="4" id="KW-0804">Transcription</keyword>
<evidence type="ECO:0000256" key="4">
    <source>
        <dbReference type="ARBA" id="ARBA00023163"/>
    </source>
</evidence>
<feature type="compositionally biased region" description="Low complexity" evidence="6">
    <location>
        <begin position="341"/>
        <end position="353"/>
    </location>
</feature>
<feature type="region of interest" description="Disordered" evidence="6">
    <location>
        <begin position="503"/>
        <end position="525"/>
    </location>
</feature>
<evidence type="ECO:0000256" key="3">
    <source>
        <dbReference type="ARBA" id="ARBA00023125"/>
    </source>
</evidence>
<keyword evidence="3" id="KW-0238">DNA-binding</keyword>
<evidence type="ECO:0000256" key="5">
    <source>
        <dbReference type="ARBA" id="ARBA00023242"/>
    </source>
</evidence>
<feature type="compositionally biased region" description="Low complexity" evidence="6">
    <location>
        <begin position="198"/>
        <end position="218"/>
    </location>
</feature>
<feature type="compositionally biased region" description="Polar residues" evidence="6">
    <location>
        <begin position="354"/>
        <end position="365"/>
    </location>
</feature>
<feature type="domain" description="Zn(2)-C6 fungal-type" evidence="7">
    <location>
        <begin position="834"/>
        <end position="864"/>
    </location>
</feature>
<feature type="region of interest" description="Disordered" evidence="6">
    <location>
        <begin position="548"/>
        <end position="578"/>
    </location>
</feature>
<feature type="compositionally biased region" description="Polar residues" evidence="6">
    <location>
        <begin position="752"/>
        <end position="771"/>
    </location>
</feature>
<feature type="compositionally biased region" description="Polar residues" evidence="6">
    <location>
        <begin position="180"/>
        <end position="190"/>
    </location>
</feature>
<evidence type="ECO:0000313" key="8">
    <source>
        <dbReference type="EMBL" id="PAV16971.1"/>
    </source>
</evidence>
<keyword evidence="2" id="KW-0805">Transcription regulation</keyword>
<feature type="compositionally biased region" description="Polar residues" evidence="6">
    <location>
        <begin position="277"/>
        <end position="296"/>
    </location>
</feature>
<dbReference type="GO" id="GO:0000981">
    <property type="term" value="F:DNA-binding transcription factor activity, RNA polymerase II-specific"/>
    <property type="evidence" value="ECO:0007669"/>
    <property type="project" value="InterPro"/>
</dbReference>
<evidence type="ECO:0000259" key="7">
    <source>
        <dbReference type="PROSITE" id="PS50048"/>
    </source>
</evidence>
<accession>A0A286UBK3</accession>
<feature type="compositionally biased region" description="Polar residues" evidence="6">
    <location>
        <begin position="1009"/>
        <end position="1048"/>
    </location>
</feature>
<feature type="region of interest" description="Disordered" evidence="6">
    <location>
        <begin position="67"/>
        <end position="242"/>
    </location>
</feature>